<dbReference type="RefSeq" id="XP_047767396.1">
    <property type="nucleotide sequence ID" value="XM_047911609.1"/>
</dbReference>
<evidence type="ECO:0000313" key="8">
    <source>
        <dbReference type="Proteomes" id="UP000756132"/>
    </source>
</evidence>
<feature type="region of interest" description="Disordered" evidence="6">
    <location>
        <begin position="74"/>
        <end position="107"/>
    </location>
</feature>
<evidence type="ECO:0000256" key="5">
    <source>
        <dbReference type="RuleBase" id="RU364132"/>
    </source>
</evidence>
<reference evidence="7" key="2">
    <citation type="journal article" date="2022" name="Microb. Genom.">
        <title>A chromosome-scale genome assembly of the tomato pathogen Cladosporium fulvum reveals a compartmentalized genome architecture and the presence of a dispensable chromosome.</title>
        <authorList>
            <person name="Zaccaron A.Z."/>
            <person name="Chen L.H."/>
            <person name="Samaras A."/>
            <person name="Stergiopoulos I."/>
        </authorList>
    </citation>
    <scope>NUCLEOTIDE SEQUENCE</scope>
    <source>
        <strain evidence="7">Race5_Kim</strain>
    </source>
</reference>
<feature type="region of interest" description="Disordered" evidence="6">
    <location>
        <begin position="144"/>
        <end position="187"/>
    </location>
</feature>
<comment type="function">
    <text evidence="5">Involved in ribosomal large subunit assembly.</text>
</comment>
<dbReference type="KEGG" id="ffu:CLAFUR5_12461"/>
<dbReference type="AlphaFoldDB" id="A0A9Q8PIJ1"/>
<evidence type="ECO:0000256" key="3">
    <source>
        <dbReference type="ARBA" id="ARBA00022517"/>
    </source>
</evidence>
<evidence type="ECO:0000256" key="6">
    <source>
        <dbReference type="SAM" id="MobiDB-lite"/>
    </source>
</evidence>
<protein>
    <recommendedName>
        <fullName evidence="5">Ribosome biogenesis regulatory protein</fullName>
    </recommendedName>
</protein>
<feature type="compositionally biased region" description="Basic and acidic residues" evidence="6">
    <location>
        <begin position="144"/>
        <end position="157"/>
    </location>
</feature>
<comment type="similarity">
    <text evidence="2 5">Belongs to the RRS1 family.</text>
</comment>
<dbReference type="GO" id="GO:0005634">
    <property type="term" value="C:nucleus"/>
    <property type="evidence" value="ECO:0007669"/>
    <property type="project" value="UniProtKB-SubCell"/>
</dbReference>
<dbReference type="Proteomes" id="UP000756132">
    <property type="component" value="Chromosome 10"/>
</dbReference>
<keyword evidence="4 5" id="KW-0539">Nucleus</keyword>
<dbReference type="OrthoDB" id="28455at2759"/>
<dbReference type="GO" id="GO:0042254">
    <property type="term" value="P:ribosome biogenesis"/>
    <property type="evidence" value="ECO:0007669"/>
    <property type="project" value="UniProtKB-KW"/>
</dbReference>
<dbReference type="GeneID" id="71992339"/>
<keyword evidence="3 5" id="KW-0690">Ribosome biogenesis</keyword>
<feature type="compositionally biased region" description="Basic and acidic residues" evidence="6">
    <location>
        <begin position="75"/>
        <end position="99"/>
    </location>
</feature>
<proteinExistence type="inferred from homology"/>
<organism evidence="7 8">
    <name type="scientific">Passalora fulva</name>
    <name type="common">Tomato leaf mold</name>
    <name type="synonym">Cladosporium fulvum</name>
    <dbReference type="NCBI Taxonomy" id="5499"/>
    <lineage>
        <taxon>Eukaryota</taxon>
        <taxon>Fungi</taxon>
        <taxon>Dikarya</taxon>
        <taxon>Ascomycota</taxon>
        <taxon>Pezizomycotina</taxon>
        <taxon>Dothideomycetes</taxon>
        <taxon>Dothideomycetidae</taxon>
        <taxon>Mycosphaerellales</taxon>
        <taxon>Mycosphaerellaceae</taxon>
        <taxon>Fulvia</taxon>
    </lineage>
</organism>
<dbReference type="OMA" id="KMVYDEA"/>
<evidence type="ECO:0000256" key="1">
    <source>
        <dbReference type="ARBA" id="ARBA00004123"/>
    </source>
</evidence>
<keyword evidence="8" id="KW-1185">Reference proteome</keyword>
<dbReference type="Pfam" id="PF04939">
    <property type="entry name" value="RRS1"/>
    <property type="match status" value="1"/>
</dbReference>
<reference evidence="7" key="1">
    <citation type="submission" date="2021-12" db="EMBL/GenBank/DDBJ databases">
        <authorList>
            <person name="Zaccaron A."/>
            <person name="Stergiopoulos I."/>
        </authorList>
    </citation>
    <scope>NUCLEOTIDE SEQUENCE</scope>
    <source>
        <strain evidence="7">Race5_Kim</strain>
    </source>
</reference>
<evidence type="ECO:0000256" key="4">
    <source>
        <dbReference type="ARBA" id="ARBA00023242"/>
    </source>
</evidence>
<accession>A0A9Q8PIJ1</accession>
<evidence type="ECO:0000256" key="2">
    <source>
        <dbReference type="ARBA" id="ARBA00010077"/>
    </source>
</evidence>
<dbReference type="EMBL" id="CP090172">
    <property type="protein sequence ID" value="UJO23030.1"/>
    <property type="molecule type" value="Genomic_DNA"/>
</dbReference>
<gene>
    <name evidence="7" type="ORF">CLAFUR5_12461</name>
</gene>
<sequence length="187" mass="20930">MADTKAQPYVFDLGHMLVTDPNPVPSYTDSTKEAVLTSTAKDCAQALINQLLTACPISKADDGAFQITLPAPETHLPREKPVPKEKEKTKWEKFAEKKGIKGKRKDGKLQYDEVKGDWVPKYGYKGKSAAGGVEADWIMEVDEKAERKKAEEEESQKRPGKPSYQKKNPNGGDVERRDRKLKARKGK</sequence>
<evidence type="ECO:0000313" key="7">
    <source>
        <dbReference type="EMBL" id="UJO23030.1"/>
    </source>
</evidence>
<name>A0A9Q8PIJ1_PASFU</name>
<comment type="subcellular location">
    <subcellularLocation>
        <location evidence="1 5">Nucleus</location>
    </subcellularLocation>
</comment>
<dbReference type="InterPro" id="IPR007023">
    <property type="entry name" value="Ribosom_reg"/>
</dbReference>